<evidence type="ECO:0000259" key="16">
    <source>
        <dbReference type="PROSITE" id="PS51379"/>
    </source>
</evidence>
<dbReference type="CDD" id="cd02008">
    <property type="entry name" value="TPP_IOR_alpha"/>
    <property type="match status" value="1"/>
</dbReference>
<dbReference type="Gene3D" id="3.40.50.920">
    <property type="match status" value="1"/>
</dbReference>
<accession>A0A7G1G552</accession>
<evidence type="ECO:0000256" key="1">
    <source>
        <dbReference type="ARBA" id="ARBA00002995"/>
    </source>
</evidence>
<keyword evidence="11 14" id="KW-0411">Iron-sulfur</keyword>
<dbReference type="PIRSF" id="PIRSF006439">
    <property type="entry name" value="Indolepyruvate_ferr_oxidored"/>
    <property type="match status" value="1"/>
</dbReference>
<evidence type="ECO:0000256" key="2">
    <source>
        <dbReference type="ARBA" id="ARBA00011238"/>
    </source>
</evidence>
<evidence type="ECO:0000256" key="11">
    <source>
        <dbReference type="ARBA" id="ARBA00023014"/>
    </source>
</evidence>
<dbReference type="SUPFAM" id="SSF52518">
    <property type="entry name" value="Thiamin diphosphate-binding fold (THDP-binding)"/>
    <property type="match status" value="2"/>
</dbReference>
<evidence type="ECO:0000256" key="12">
    <source>
        <dbReference type="ARBA" id="ARBA00030514"/>
    </source>
</evidence>
<evidence type="ECO:0000256" key="8">
    <source>
        <dbReference type="ARBA" id="ARBA00022982"/>
    </source>
</evidence>
<evidence type="ECO:0000256" key="7">
    <source>
        <dbReference type="ARBA" id="ARBA00022723"/>
    </source>
</evidence>
<proteinExistence type="predicted"/>
<dbReference type="RefSeq" id="WP_190615057.1">
    <property type="nucleotide sequence ID" value="NZ_AP018712.1"/>
</dbReference>
<keyword evidence="6 14" id="KW-0004">4Fe-4S</keyword>
<dbReference type="KEGG" id="ocy:OSSY52_00540"/>
<feature type="binding site" evidence="15">
    <location>
        <position position="580"/>
    </location>
    <ligand>
        <name>[4Fe-4S] cluster</name>
        <dbReference type="ChEBI" id="CHEBI:49883"/>
        <label>1</label>
    </ligand>
</feature>
<evidence type="ECO:0000256" key="4">
    <source>
        <dbReference type="ARBA" id="ARBA00017710"/>
    </source>
</evidence>
<name>A0A7G1G552_9BACT</name>
<keyword evidence="17" id="KW-0670">Pyruvate</keyword>
<gene>
    <name evidence="17" type="primary">iorA</name>
    <name evidence="17" type="ORF">OSSY52_00540</name>
</gene>
<dbReference type="Proteomes" id="UP000516361">
    <property type="component" value="Chromosome"/>
</dbReference>
<dbReference type="InterPro" id="IPR011766">
    <property type="entry name" value="TPP_enzyme_TPP-bd"/>
</dbReference>
<comment type="catalytic activity">
    <reaction evidence="13 14">
        <text>indole-3-pyruvate + 2 oxidized [2Fe-2S]-[ferredoxin] + CoA = (indol-3-yl)acetyl-CoA + 2 reduced [2Fe-2S]-[ferredoxin] + CO2 + H(+)</text>
        <dbReference type="Rhea" id="RHEA:12645"/>
        <dbReference type="Rhea" id="RHEA-COMP:10000"/>
        <dbReference type="Rhea" id="RHEA-COMP:10001"/>
        <dbReference type="ChEBI" id="CHEBI:15378"/>
        <dbReference type="ChEBI" id="CHEBI:16526"/>
        <dbReference type="ChEBI" id="CHEBI:17640"/>
        <dbReference type="ChEBI" id="CHEBI:33737"/>
        <dbReference type="ChEBI" id="CHEBI:33738"/>
        <dbReference type="ChEBI" id="CHEBI:57271"/>
        <dbReference type="ChEBI" id="CHEBI:57287"/>
        <dbReference type="EC" id="1.2.7.8"/>
    </reaction>
</comment>
<evidence type="ECO:0000256" key="14">
    <source>
        <dbReference type="PIRNR" id="PIRNR006439"/>
    </source>
</evidence>
<dbReference type="InterPro" id="IPR002880">
    <property type="entry name" value="Pyrv_Fd/Flavodoxin_OxRdtase_N"/>
</dbReference>
<keyword evidence="8 14" id="KW-0249">Electron transport</keyword>
<dbReference type="GO" id="GO:0046872">
    <property type="term" value="F:metal ion binding"/>
    <property type="evidence" value="ECO:0007669"/>
    <property type="project" value="UniProtKB-UniRule"/>
</dbReference>
<dbReference type="Pfam" id="PF00037">
    <property type="entry name" value="Fer4"/>
    <property type="match status" value="1"/>
</dbReference>
<evidence type="ECO:0000256" key="10">
    <source>
        <dbReference type="ARBA" id="ARBA00023004"/>
    </source>
</evidence>
<dbReference type="GO" id="GO:0051539">
    <property type="term" value="F:4 iron, 4 sulfur cluster binding"/>
    <property type="evidence" value="ECO:0007669"/>
    <property type="project" value="UniProtKB-UniRule"/>
</dbReference>
<dbReference type="GO" id="GO:0043805">
    <property type="term" value="F:indolepyruvate ferredoxin oxidoreductase activity"/>
    <property type="evidence" value="ECO:0007669"/>
    <property type="project" value="UniProtKB-UniRule"/>
</dbReference>
<evidence type="ECO:0000256" key="15">
    <source>
        <dbReference type="PIRSR" id="PIRSR006439-50"/>
    </source>
</evidence>
<dbReference type="Pfam" id="PF02775">
    <property type="entry name" value="TPP_enzyme_C"/>
    <property type="match status" value="1"/>
</dbReference>
<dbReference type="PANTHER" id="PTHR43710">
    <property type="entry name" value="2-HYDROXYACYL-COA LYASE"/>
    <property type="match status" value="1"/>
</dbReference>
<keyword evidence="7 14" id="KW-0479">Metal-binding</keyword>
<dbReference type="PROSITE" id="PS00198">
    <property type="entry name" value="4FE4S_FER_1"/>
    <property type="match status" value="1"/>
</dbReference>
<dbReference type="SUPFAM" id="SSF52922">
    <property type="entry name" value="TK C-terminal domain-like"/>
    <property type="match status" value="1"/>
</dbReference>
<feature type="domain" description="4Fe-4S ferredoxin-type" evidence="16">
    <location>
        <begin position="561"/>
        <end position="590"/>
    </location>
</feature>
<evidence type="ECO:0000256" key="6">
    <source>
        <dbReference type="ARBA" id="ARBA00022485"/>
    </source>
</evidence>
<dbReference type="InterPro" id="IPR017721">
    <property type="entry name" value="IorA"/>
</dbReference>
<keyword evidence="9 14" id="KW-0560">Oxidoreductase</keyword>
<dbReference type="EMBL" id="AP018712">
    <property type="protein sequence ID" value="BBE29913.1"/>
    <property type="molecule type" value="Genomic_DNA"/>
</dbReference>
<dbReference type="PANTHER" id="PTHR43710:SF5">
    <property type="entry name" value="INDOLEPYRUVATE FERREDOXIN OXIDOREDUCTASE ALPHA SUBUNIT"/>
    <property type="match status" value="1"/>
</dbReference>
<reference evidence="17 18" key="1">
    <citation type="submission" date="2018-06" db="EMBL/GenBank/DDBJ databases">
        <title>Genome sequencing of Oceanotoga sp. sy52.</title>
        <authorList>
            <person name="Mori K."/>
        </authorList>
    </citation>
    <scope>NUCLEOTIDE SEQUENCE [LARGE SCALE GENOMIC DNA]</scope>
    <source>
        <strain evidence="18">sy52</strain>
    </source>
</reference>
<feature type="binding site" evidence="15">
    <location>
        <position position="544"/>
    </location>
    <ligand>
        <name>[4Fe-4S] cluster</name>
        <dbReference type="ChEBI" id="CHEBI:49883"/>
        <label>1</label>
    </ligand>
</feature>
<keyword evidence="18" id="KW-1185">Reference proteome</keyword>
<feature type="binding site" evidence="15">
    <location>
        <position position="552"/>
    </location>
    <ligand>
        <name>[4Fe-4S] cluster</name>
        <dbReference type="ChEBI" id="CHEBI:49883"/>
        <label>2</label>
    </ligand>
</feature>
<feature type="binding site" evidence="15">
    <location>
        <position position="573"/>
    </location>
    <ligand>
        <name>[4Fe-4S] cluster</name>
        <dbReference type="ChEBI" id="CHEBI:49883"/>
        <label>2</label>
    </ligand>
</feature>
<feature type="binding site" evidence="15">
    <location>
        <position position="547"/>
    </location>
    <ligand>
        <name>[4Fe-4S] cluster</name>
        <dbReference type="ChEBI" id="CHEBI:49883"/>
        <label>1</label>
    </ligand>
</feature>
<dbReference type="InterPro" id="IPR045025">
    <property type="entry name" value="HACL1-like"/>
</dbReference>
<dbReference type="Gene3D" id="3.40.50.970">
    <property type="match status" value="2"/>
</dbReference>
<dbReference type="NCBIfam" id="TIGR03336">
    <property type="entry name" value="IOR_alpha"/>
    <property type="match status" value="1"/>
</dbReference>
<dbReference type="GO" id="GO:0030976">
    <property type="term" value="F:thiamine pyrophosphate binding"/>
    <property type="evidence" value="ECO:0007669"/>
    <property type="project" value="InterPro"/>
</dbReference>
<protein>
    <recommendedName>
        <fullName evidence="4 14">Indolepyruvate oxidoreductase subunit IorA</fullName>
        <shortName evidence="14">IOR</shortName>
        <ecNumber evidence="3 14">1.2.7.8</ecNumber>
    </recommendedName>
    <alternativeName>
        <fullName evidence="12 14">Indolepyruvate ferredoxin oxidoreductase subunit alpha</fullName>
    </alternativeName>
</protein>
<comment type="subunit">
    <text evidence="2">Heterodimer of the IorA and IorB subunits.</text>
</comment>
<evidence type="ECO:0000256" key="13">
    <source>
        <dbReference type="ARBA" id="ARBA00048332"/>
    </source>
</evidence>
<sequence>MKKLLTGNEAVARGAYEAGVHVAAAYPGTPSTEILENIAKYKEIYSEWTPNEKVAVEVAVGASMAGARSLSAMKHVGMNVAADPMFTYAYLGVNGGCVIVTADDPGMHSSQNEQDNRYYARHAKMPLIEPSDSQEAKDFTMEAYEISEKYDVPVLFRLTTRVCHSKSLVELGERKNVEIKPYSRNIPKFVATPARARVHHIELEEKLKKLEEYANNTFLNKEEWNTEEIGIITSGISYQYAKEVFGDKASYLKLGFTYPLPKKMIKEFSSKVKKLYVIEENEPFLETEIKAMGINVIGKEKIPITLELNPDIIREALLGEKSKIVEQNKEKVVSRPPTLCSGCPHRGLFYELGKKKDVVITGDIGCYTLGSAEPLNAMDSVVCMGAGVSAAHGFIKAFEQAGTKKKVFGVVGDSTFFHSGITGLIDIVYNKSNATIIILDNRITAMTGHQENPGTGYTLMGEKAEIIDIEAICKAVGIKHIRTINPNNLKEVKDSINEAMELTEPSVIITKWPCALKKFTEIDMQQFELKPQKYYVDSDKCKKCKMCLNIGCPSISFDEKIGSIIDQDTCVGCSVCAQVCPFDAIKKVGE</sequence>
<evidence type="ECO:0000313" key="18">
    <source>
        <dbReference type="Proteomes" id="UP000516361"/>
    </source>
</evidence>
<keyword evidence="10 14" id="KW-0408">Iron</keyword>
<evidence type="ECO:0000313" key="17">
    <source>
        <dbReference type="EMBL" id="BBE29913.1"/>
    </source>
</evidence>
<organism evidence="17 18">
    <name type="scientific">Tepiditoga spiralis</name>
    <dbReference type="NCBI Taxonomy" id="2108365"/>
    <lineage>
        <taxon>Bacteria</taxon>
        <taxon>Thermotogati</taxon>
        <taxon>Thermotogota</taxon>
        <taxon>Thermotogae</taxon>
        <taxon>Petrotogales</taxon>
        <taxon>Petrotogaceae</taxon>
        <taxon>Tepiditoga</taxon>
    </lineage>
</organism>
<dbReference type="InterPro" id="IPR009014">
    <property type="entry name" value="Transketo_C/PFOR_II"/>
</dbReference>
<dbReference type="AlphaFoldDB" id="A0A7G1G552"/>
<dbReference type="InterPro" id="IPR017896">
    <property type="entry name" value="4Fe4S_Fe-S-bd"/>
</dbReference>
<dbReference type="InParanoid" id="A0A7G1G552"/>
<evidence type="ECO:0000256" key="5">
    <source>
        <dbReference type="ARBA" id="ARBA00022448"/>
    </source>
</evidence>
<dbReference type="EC" id="1.2.7.8" evidence="3 14"/>
<keyword evidence="5 14" id="KW-0813">Transport</keyword>
<comment type="cofactor">
    <cofactor evidence="14 15">
        <name>[4Fe-4S] cluster</name>
        <dbReference type="ChEBI" id="CHEBI:49883"/>
    </cofactor>
    <text evidence="14 15">Binds 2 [4Fe-4S] clusters. In this family the first cluster has a non-standard and varying [4Fe-4S] binding motif CX(2)CX(2)CX(4-5)CP.</text>
</comment>
<dbReference type="Gene3D" id="3.30.70.20">
    <property type="match status" value="1"/>
</dbReference>
<dbReference type="FunFam" id="3.40.50.970:FF:000039">
    <property type="entry name" value="Indolepyruvate oxidoreductase subunit IorA"/>
    <property type="match status" value="1"/>
</dbReference>
<dbReference type="InterPro" id="IPR017900">
    <property type="entry name" value="4Fe4S_Fe_S_CS"/>
</dbReference>
<comment type="function">
    <text evidence="1 14">Catalyzes the ferredoxin-dependent oxidative decarboxylation of arylpyruvates.</text>
</comment>
<feature type="binding site" evidence="15">
    <location>
        <position position="541"/>
    </location>
    <ligand>
        <name>[4Fe-4S] cluster</name>
        <dbReference type="ChEBI" id="CHEBI:49883"/>
        <label>1</label>
    </ligand>
</feature>
<evidence type="ECO:0000256" key="3">
    <source>
        <dbReference type="ARBA" id="ARBA00012812"/>
    </source>
</evidence>
<dbReference type="CDD" id="cd07034">
    <property type="entry name" value="TPP_PYR_PFOR_IOR-alpha_like"/>
    <property type="match status" value="1"/>
</dbReference>
<feature type="binding site" evidence="15">
    <location>
        <position position="570"/>
    </location>
    <ligand>
        <name>[4Fe-4S] cluster</name>
        <dbReference type="ChEBI" id="CHEBI:49883"/>
        <label>2</label>
    </ligand>
</feature>
<evidence type="ECO:0000256" key="9">
    <source>
        <dbReference type="ARBA" id="ARBA00023002"/>
    </source>
</evidence>
<feature type="domain" description="4Fe-4S ferredoxin-type" evidence="16">
    <location>
        <begin position="532"/>
        <end position="560"/>
    </location>
</feature>
<feature type="binding site" evidence="15">
    <location>
        <position position="576"/>
    </location>
    <ligand>
        <name>[4Fe-4S] cluster</name>
        <dbReference type="ChEBI" id="CHEBI:49883"/>
        <label>2</label>
    </ligand>
</feature>
<dbReference type="PROSITE" id="PS51379">
    <property type="entry name" value="4FE4S_FER_2"/>
    <property type="match status" value="2"/>
</dbReference>
<dbReference type="Pfam" id="PF01855">
    <property type="entry name" value="POR_N"/>
    <property type="match status" value="1"/>
</dbReference>
<dbReference type="InterPro" id="IPR029061">
    <property type="entry name" value="THDP-binding"/>
</dbReference>